<evidence type="ECO:0000256" key="1">
    <source>
        <dbReference type="SAM" id="SignalP"/>
    </source>
</evidence>
<proteinExistence type="predicted"/>
<reference evidence="3 4" key="1">
    <citation type="submission" date="2018-12" db="EMBL/GenBank/DDBJ databases">
        <title>Sequencing of bacterial isolates from soil warming experiment in Harvard Forest, Massachusetts, USA.</title>
        <authorList>
            <person name="Deangelis K."/>
        </authorList>
    </citation>
    <scope>NUCLEOTIDE SEQUENCE [LARGE SCALE GENOMIC DNA]</scope>
    <source>
        <strain evidence="3 4">EB153</strain>
    </source>
</reference>
<keyword evidence="3" id="KW-0378">Hydrolase</keyword>
<dbReference type="Pfam" id="PF01979">
    <property type="entry name" value="Amidohydro_1"/>
    <property type="match status" value="1"/>
</dbReference>
<feature type="signal peptide" evidence="1">
    <location>
        <begin position="1"/>
        <end position="19"/>
    </location>
</feature>
<accession>A0A3R9R5G8</accession>
<keyword evidence="4" id="KW-1185">Reference proteome</keyword>
<evidence type="ECO:0000313" key="3">
    <source>
        <dbReference type="EMBL" id="RSL18463.1"/>
    </source>
</evidence>
<dbReference type="InterPro" id="IPR051781">
    <property type="entry name" value="Metallo-dep_Hydrolase"/>
</dbReference>
<dbReference type="InterPro" id="IPR011059">
    <property type="entry name" value="Metal-dep_hydrolase_composite"/>
</dbReference>
<dbReference type="Proteomes" id="UP000269669">
    <property type="component" value="Unassembled WGS sequence"/>
</dbReference>
<gene>
    <name evidence="3" type="ORF">EDE15_4040</name>
</gene>
<dbReference type="Gene3D" id="2.30.40.10">
    <property type="entry name" value="Urease, subunit C, domain 1"/>
    <property type="match status" value="1"/>
</dbReference>
<feature type="domain" description="Amidohydrolase-related" evidence="2">
    <location>
        <begin position="72"/>
        <end position="390"/>
    </location>
</feature>
<protein>
    <submittedName>
        <fullName evidence="3">Imidazolonepropionase-like amidohydrolase</fullName>
    </submittedName>
</protein>
<dbReference type="InterPro" id="IPR032466">
    <property type="entry name" value="Metal_Hydrolase"/>
</dbReference>
<comment type="caution">
    <text evidence="3">The sequence shown here is derived from an EMBL/GenBank/DDBJ whole genome shotgun (WGS) entry which is preliminary data.</text>
</comment>
<dbReference type="PANTHER" id="PTHR43135:SF3">
    <property type="entry name" value="ALPHA-D-RIBOSE 1-METHYLPHOSPHONATE 5-TRIPHOSPHATE DIPHOSPHATASE"/>
    <property type="match status" value="1"/>
</dbReference>
<evidence type="ECO:0000259" key="2">
    <source>
        <dbReference type="Pfam" id="PF01979"/>
    </source>
</evidence>
<dbReference type="Gene3D" id="3.20.20.140">
    <property type="entry name" value="Metal-dependent hydrolases"/>
    <property type="match status" value="1"/>
</dbReference>
<name>A0A3R9R5G8_9BACT</name>
<dbReference type="InterPro" id="IPR006680">
    <property type="entry name" value="Amidohydro-rel"/>
</dbReference>
<evidence type="ECO:0000313" key="4">
    <source>
        <dbReference type="Proteomes" id="UP000269669"/>
    </source>
</evidence>
<organism evidence="3 4">
    <name type="scientific">Edaphobacter aggregans</name>
    <dbReference type="NCBI Taxonomy" id="570835"/>
    <lineage>
        <taxon>Bacteria</taxon>
        <taxon>Pseudomonadati</taxon>
        <taxon>Acidobacteriota</taxon>
        <taxon>Terriglobia</taxon>
        <taxon>Terriglobales</taxon>
        <taxon>Acidobacteriaceae</taxon>
        <taxon>Edaphobacter</taxon>
    </lineage>
</organism>
<feature type="chain" id="PRO_5018637830" evidence="1">
    <location>
        <begin position="20"/>
        <end position="403"/>
    </location>
</feature>
<dbReference type="AlphaFoldDB" id="A0A3R9R5G8"/>
<dbReference type="PANTHER" id="PTHR43135">
    <property type="entry name" value="ALPHA-D-RIBOSE 1-METHYLPHOSPHONATE 5-TRIPHOSPHATE DIPHOSPHATASE"/>
    <property type="match status" value="1"/>
</dbReference>
<dbReference type="OrthoDB" id="9782972at2"/>
<dbReference type="EMBL" id="RSDW01000001">
    <property type="protein sequence ID" value="RSL18463.1"/>
    <property type="molecule type" value="Genomic_DNA"/>
</dbReference>
<dbReference type="SUPFAM" id="SSF51338">
    <property type="entry name" value="Composite domain of metallo-dependent hydrolases"/>
    <property type="match status" value="1"/>
</dbReference>
<dbReference type="GO" id="GO:0016810">
    <property type="term" value="F:hydrolase activity, acting on carbon-nitrogen (but not peptide) bonds"/>
    <property type="evidence" value="ECO:0007669"/>
    <property type="project" value="InterPro"/>
</dbReference>
<sequence length="403" mass="42965">MRPLFLFALLLSSSSVTHAQDLAVVGAKVYASPTATPVDDATIVIRAGKIVAVGKHVSVPAGVKTLPCADCVVFAGFWNTHVHFMEAKGMDASSQPADKLTRQVQEMVTLSGFTTVVDTASFPDITVSLRRRIESGEVLGPRIYTAGVGLFPPHALPYYIKGLPPELLAQLPQPDTPAEAAEDVRKNIAAGSDIVKLFTGSIVEPEHIVPMPVDIATAAVAVGHEHGQLVFAHTTNLAGTRVAMQSGVDVLAHAPEVVEEIDDNLLHQMVALHMSMIPTLKLFSRDSNIAGIRAEVFKFHQFGGVLMFGTDTGFLQDYDVKEEYHQLALAGFSYYDVLAMLTTAPAQRFHVADQEGSIAVGKKGDLTVLSADPASDPLAFAKVRYAIREGKVIASAATTASGK</sequence>
<keyword evidence="1" id="KW-0732">Signal</keyword>
<dbReference type="SUPFAM" id="SSF51556">
    <property type="entry name" value="Metallo-dependent hydrolases"/>
    <property type="match status" value="1"/>
</dbReference>
<dbReference type="RefSeq" id="WP_125486830.1">
    <property type="nucleotide sequence ID" value="NZ_RSDW01000001.1"/>
</dbReference>